<dbReference type="RefSeq" id="WP_273598560.1">
    <property type="nucleotide sequence ID" value="NZ_JAQQXT010000001.1"/>
</dbReference>
<feature type="signal peptide" evidence="1">
    <location>
        <begin position="1"/>
        <end position="32"/>
    </location>
</feature>
<dbReference type="SUPFAM" id="SSF52833">
    <property type="entry name" value="Thioredoxin-like"/>
    <property type="match status" value="1"/>
</dbReference>
<reference evidence="3 4" key="1">
    <citation type="submission" date="2022-10" db="EMBL/GenBank/DDBJ databases">
        <title>Paucibacter sp. hw1 Genome sequencing.</title>
        <authorList>
            <person name="Park S."/>
        </authorList>
    </citation>
    <scope>NUCLEOTIDE SEQUENCE [LARGE SCALE GENOMIC DNA]</scope>
    <source>
        <strain evidence="4">hw1</strain>
    </source>
</reference>
<evidence type="ECO:0000313" key="4">
    <source>
        <dbReference type="Proteomes" id="UP001221189"/>
    </source>
</evidence>
<feature type="chain" id="PRO_5045132594" evidence="1">
    <location>
        <begin position="33"/>
        <end position="277"/>
    </location>
</feature>
<dbReference type="InterPro" id="IPR051470">
    <property type="entry name" value="Thiol:disulfide_interchange"/>
</dbReference>
<dbReference type="PANTHER" id="PTHR35272:SF3">
    <property type="entry name" value="THIOL:DISULFIDE INTERCHANGE PROTEIN DSBC"/>
    <property type="match status" value="1"/>
</dbReference>
<proteinExistence type="predicted"/>
<dbReference type="EMBL" id="JAQQXT010000001">
    <property type="protein sequence ID" value="MDC8770073.1"/>
    <property type="molecule type" value="Genomic_DNA"/>
</dbReference>
<keyword evidence="1" id="KW-0732">Signal</keyword>
<organism evidence="3 4">
    <name type="scientific">Roseateles albus</name>
    <dbReference type="NCBI Taxonomy" id="2987525"/>
    <lineage>
        <taxon>Bacteria</taxon>
        <taxon>Pseudomonadati</taxon>
        <taxon>Pseudomonadota</taxon>
        <taxon>Betaproteobacteria</taxon>
        <taxon>Burkholderiales</taxon>
        <taxon>Sphaerotilaceae</taxon>
        <taxon>Roseateles</taxon>
    </lineage>
</organism>
<evidence type="ECO:0000256" key="1">
    <source>
        <dbReference type="SAM" id="SignalP"/>
    </source>
</evidence>
<protein>
    <submittedName>
        <fullName evidence="3">Thioredoxin domain-containing protein</fullName>
    </submittedName>
</protein>
<dbReference type="Proteomes" id="UP001221189">
    <property type="component" value="Unassembled WGS sequence"/>
</dbReference>
<evidence type="ECO:0000313" key="3">
    <source>
        <dbReference type="EMBL" id="MDC8770073.1"/>
    </source>
</evidence>
<evidence type="ECO:0000259" key="2">
    <source>
        <dbReference type="PROSITE" id="PS51352"/>
    </source>
</evidence>
<name>A0ABT5K866_9BURK</name>
<dbReference type="InterPro" id="IPR013766">
    <property type="entry name" value="Thioredoxin_domain"/>
</dbReference>
<accession>A0ABT5K866</accession>
<dbReference type="Pfam" id="PF13462">
    <property type="entry name" value="Thioredoxin_4"/>
    <property type="match status" value="1"/>
</dbReference>
<comment type="caution">
    <text evidence="3">The sequence shown here is derived from an EMBL/GenBank/DDBJ whole genome shotgun (WGS) entry which is preliminary data.</text>
</comment>
<dbReference type="PROSITE" id="PS51352">
    <property type="entry name" value="THIOREDOXIN_2"/>
    <property type="match status" value="1"/>
</dbReference>
<sequence length="277" mass="28812">MLSLSTSPAARRLSAPLLAALSLALPGGAAIAQTGETAKLAPPAPSSQAIEQVVIKLLKSRPELVRDALDELQRRELAGNAQQERKALAASAKAIHDEADATVLGNPAGDVTLVEFIDYHCGYCKKLAPSIEALIQRDGQLRVLVKHLPILGAESIAAAQLALSAGKGATAQQVHKALLSAESIDAVSLQAISRQFGLKPVDVVAVNRQLGEVRVLSERLGIQGTPAIVVGDVMFRGAVGTEQLAAAIDAARRAQSAKAAKAGNKPVAEIRRVPRPA</sequence>
<feature type="domain" description="Thioredoxin" evidence="2">
    <location>
        <begin position="81"/>
        <end position="253"/>
    </location>
</feature>
<keyword evidence="4" id="KW-1185">Reference proteome</keyword>
<gene>
    <name evidence="3" type="ORF">PRZ03_00720</name>
</gene>
<dbReference type="InterPro" id="IPR036249">
    <property type="entry name" value="Thioredoxin-like_sf"/>
</dbReference>
<dbReference type="PANTHER" id="PTHR35272">
    <property type="entry name" value="THIOL:DISULFIDE INTERCHANGE PROTEIN DSBC-RELATED"/>
    <property type="match status" value="1"/>
</dbReference>
<dbReference type="InterPro" id="IPR012336">
    <property type="entry name" value="Thioredoxin-like_fold"/>
</dbReference>
<dbReference type="Gene3D" id="3.40.30.10">
    <property type="entry name" value="Glutaredoxin"/>
    <property type="match status" value="1"/>
</dbReference>